<feature type="compositionally biased region" description="Polar residues" evidence="1">
    <location>
        <begin position="10"/>
        <end position="22"/>
    </location>
</feature>
<dbReference type="Proteomes" id="UP001652621">
    <property type="component" value="Unplaced"/>
</dbReference>
<feature type="compositionally biased region" description="Polar residues" evidence="1">
    <location>
        <begin position="407"/>
        <end position="422"/>
    </location>
</feature>
<sequence length="481" mass="50654">MLSYVIPAPQETSAANGRSSNRTEGDAENGGGSITNREPVPSPPRSSLSLRLNSQYMAGTESHTTEVDALLANVASGHEFCDDERTHLLNDTNHTSSPVRVKRQNSNGSNNNNSFSLNNNANNTSSNTDVTTNNRRCSGDGGGGGGGGGGGVNVAGNNCGDDVVNVNVCSSVEGTSSDDGPDSHHTTVTHTTEKPPAQQDESQNPRQQSMTTKKPKLSKLGSNKTVGLKRVSFGSSKGSMVETLVFETPTPLSEHVEPSFGFGSEGDYKANMDDSGIEVQEESERSIVRVSIYQSSKPQQICPPDYFSKFEDNLDNSLSNYNCNLDDIMTTASPIPGYDRQQSTDSGWDNPFRPGGDLSREADEIVKMISGGKPITPTEDHAIGNGKSQSNGTSNGIVVTEDITKSNVSQNQSAQNGTNGSHRVQPAATTATGGGAAKPSENNGVTSLAQVSKQVVPGPTSASHVVIDEKKNKKKGCCIIQ</sequence>
<dbReference type="OrthoDB" id="6618101at2759"/>
<dbReference type="KEGG" id="mde:101897448"/>
<keyword evidence="4" id="KW-0418">Kinase</keyword>
<evidence type="ECO:0000313" key="2">
    <source>
        <dbReference type="EnsemblMetazoa" id="MDOA003569-PA"/>
    </source>
</evidence>
<proteinExistence type="predicted"/>
<accession>A0A1I8MCR6</accession>
<reference evidence="4" key="2">
    <citation type="submission" date="2025-04" db="UniProtKB">
        <authorList>
            <consortium name="RefSeq"/>
        </authorList>
    </citation>
    <scope>IDENTIFICATION</scope>
    <source>
        <strain evidence="4">Aabys</strain>
    </source>
</reference>
<feature type="region of interest" description="Disordered" evidence="1">
    <location>
        <begin position="171"/>
        <end position="223"/>
    </location>
</feature>
<evidence type="ECO:0000313" key="3">
    <source>
        <dbReference type="Proteomes" id="UP001652621"/>
    </source>
</evidence>
<keyword evidence="3" id="KW-1185">Reference proteome</keyword>
<organism evidence="2">
    <name type="scientific">Musca domestica</name>
    <name type="common">House fly</name>
    <dbReference type="NCBI Taxonomy" id="7370"/>
    <lineage>
        <taxon>Eukaryota</taxon>
        <taxon>Metazoa</taxon>
        <taxon>Ecdysozoa</taxon>
        <taxon>Arthropoda</taxon>
        <taxon>Hexapoda</taxon>
        <taxon>Insecta</taxon>
        <taxon>Pterygota</taxon>
        <taxon>Neoptera</taxon>
        <taxon>Endopterygota</taxon>
        <taxon>Diptera</taxon>
        <taxon>Brachycera</taxon>
        <taxon>Muscomorpha</taxon>
        <taxon>Muscoidea</taxon>
        <taxon>Muscidae</taxon>
        <taxon>Musca</taxon>
    </lineage>
</organism>
<gene>
    <name evidence="2" type="primary">101897448</name>
    <name evidence="4" type="synonym">LOC101897448</name>
</gene>
<dbReference type="GO" id="GO:0016301">
    <property type="term" value="F:kinase activity"/>
    <property type="evidence" value="ECO:0007669"/>
    <property type="project" value="UniProtKB-KW"/>
</dbReference>
<dbReference type="RefSeq" id="XP_005179404.1">
    <property type="nucleotide sequence ID" value="XM_005179347.3"/>
</dbReference>
<feature type="compositionally biased region" description="Polar residues" evidence="1">
    <location>
        <begin position="386"/>
        <end position="395"/>
    </location>
</feature>
<feature type="compositionally biased region" description="Polar residues" evidence="1">
    <location>
        <begin position="199"/>
        <end position="212"/>
    </location>
</feature>
<dbReference type="GeneID" id="101897448"/>
<dbReference type="STRING" id="7370.A0A1I8MCR6"/>
<evidence type="ECO:0000256" key="1">
    <source>
        <dbReference type="SAM" id="MobiDB-lite"/>
    </source>
</evidence>
<feature type="region of interest" description="Disordered" evidence="1">
    <location>
        <begin position="88"/>
        <end position="139"/>
    </location>
</feature>
<dbReference type="AlphaFoldDB" id="A0A1I8MCR6"/>
<feature type="region of interest" description="Disordered" evidence="1">
    <location>
        <begin position="334"/>
        <end position="358"/>
    </location>
</feature>
<feature type="region of interest" description="Disordered" evidence="1">
    <location>
        <begin position="371"/>
        <end position="395"/>
    </location>
</feature>
<feature type="region of interest" description="Disordered" evidence="1">
    <location>
        <begin position="1"/>
        <end position="48"/>
    </location>
</feature>
<feature type="region of interest" description="Disordered" evidence="1">
    <location>
        <begin position="407"/>
        <end position="443"/>
    </location>
</feature>
<dbReference type="VEuPathDB" id="VectorBase:MDOMA2_020139"/>
<name>A0A1I8MCR6_MUSDO</name>
<dbReference type="VEuPathDB" id="VectorBase:MDOA003569"/>
<feature type="compositionally biased region" description="Polar residues" evidence="1">
    <location>
        <begin position="89"/>
        <end position="98"/>
    </location>
</feature>
<keyword evidence="4" id="KW-0808">Transferase</keyword>
<dbReference type="eggNOG" id="ENOG502S3ZC">
    <property type="taxonomic scope" value="Eukaryota"/>
</dbReference>
<dbReference type="EnsemblMetazoa" id="MDOA003569-RA">
    <property type="protein sequence ID" value="MDOA003569-PA"/>
    <property type="gene ID" value="MDOA003569"/>
</dbReference>
<evidence type="ECO:0000313" key="4">
    <source>
        <dbReference type="RefSeq" id="XP_005179404.1"/>
    </source>
</evidence>
<feature type="compositionally biased region" description="Low complexity" evidence="1">
    <location>
        <begin position="105"/>
        <end position="134"/>
    </location>
</feature>
<protein>
    <submittedName>
        <fullName evidence="4">Probable cyclin-dependent serine/threonine-protein kinase DDB_G0292550</fullName>
    </submittedName>
</protein>
<reference evidence="2" key="1">
    <citation type="submission" date="2020-05" db="UniProtKB">
        <authorList>
            <consortium name="EnsemblMetazoa"/>
        </authorList>
    </citation>
    <scope>IDENTIFICATION</scope>
    <source>
        <strain evidence="2">Aabys</strain>
    </source>
</reference>